<feature type="chain" id="PRO_5015360059" evidence="3">
    <location>
        <begin position="22"/>
        <end position="905"/>
    </location>
</feature>
<evidence type="ECO:0000256" key="1">
    <source>
        <dbReference type="SAM" id="Coils"/>
    </source>
</evidence>
<dbReference type="AlphaFoldDB" id="A0A2R4VXK0"/>
<feature type="signal peptide" evidence="3">
    <location>
        <begin position="1"/>
        <end position="21"/>
    </location>
</feature>
<evidence type="ECO:0000313" key="4">
    <source>
        <dbReference type="EMBL" id="AWB09145.1"/>
    </source>
</evidence>
<feature type="compositionally biased region" description="Pro residues" evidence="2">
    <location>
        <begin position="332"/>
        <end position="342"/>
    </location>
</feature>
<geneLocation type="plasmid" evidence="4 5">
    <name>pYZ6</name>
</geneLocation>
<reference evidence="4 5" key="1">
    <citation type="submission" date="2018-04" db="EMBL/GenBank/DDBJ databases">
        <title>Complete genome sequence of the nitrogen-fixing bacterium Azospirillum humicireducens type strain SgZ-5.</title>
        <authorList>
            <person name="Yu Z."/>
        </authorList>
    </citation>
    <scope>NUCLEOTIDE SEQUENCE [LARGE SCALE GENOMIC DNA]</scope>
    <source>
        <strain evidence="4 5">SgZ-5</strain>
        <plasmid evidence="4 5">pYZ6</plasmid>
    </source>
</reference>
<name>A0A2R4VXK0_9PROT</name>
<accession>A0A2R4VXK0</accession>
<dbReference type="Proteomes" id="UP000077405">
    <property type="component" value="Plasmid pYZ6"/>
</dbReference>
<dbReference type="KEGG" id="ahu:A6A40_29750"/>
<feature type="compositionally biased region" description="Low complexity" evidence="2">
    <location>
        <begin position="183"/>
        <end position="198"/>
    </location>
</feature>
<dbReference type="EMBL" id="CP028907">
    <property type="protein sequence ID" value="AWB09145.1"/>
    <property type="molecule type" value="Genomic_DNA"/>
</dbReference>
<evidence type="ECO:0000313" key="5">
    <source>
        <dbReference type="Proteomes" id="UP000077405"/>
    </source>
</evidence>
<feature type="coiled-coil region" evidence="1">
    <location>
        <begin position="229"/>
        <end position="256"/>
    </location>
</feature>
<sequence length="905" mass="98913">MFLLALIVCGAIGSTAAQVSAKPVGEHRVELAEICGAGGTPLARCTVVRYRAAEEAEKTTSFCVYLGPSGAPAFRNDLENPDRIVTLAPKADTAETFDARLKSDLPKRDRSFDFSPLIETEARGRRIRRFLLEGSLDGGATDMAARSIHVPSDLEKEAPAQRYRQLKSLLEQSSRPSAPCRQSATGSAPPAAATPLSGGLSVSVAEDTGIGLPNAALSSATAVLQQREIDRLKAVERQLRDDVAAKNDEFAALKAKLQSLSPFEVWTEPGKAASGNAAAFLSTYFWAFQPGMQMFGSTVGLMAPPAVGILTLLLSGMGIGALFARRSTAAPQPEPPMAPAQPAPAQAAASDYPSPGEVVHEALNEYLRTAVFLHPQHSARIGAVGDMLRRMMQIDRRFNEPASVLRDTVSNLAKLEHALDVPLADMSSRIARERQDIQDCRALLAGENPIQLQEELRRDWNADTVRAVLDVARQWQDYARALGRVLNDLGTEGKQIERQIREGSRPDTDPLRLRLAAFEAIRGVLHIPHDRLADTIPVVEQIWGALELLVPDPSLNRPTTLRAAILDAVKQFTAAVNPPGSDEASTSRSLPEIAAALKLRQAEAEQRWLEGVEGLRRLDRWRQLLTDRLGIPIGEDEEAQVAALAAEMQDSRAKAQHFDRLTGELETQRARSASRWRLAAALLKRAGRRIPEPDDVSALETAIDRIERDDADLFLIRAGFASIMSPLDRAIGSLRAAGRDDVVALLGLDQFQPELAHFNDMQEGLDLSAVQEPTYLWNCLISPSIIFLHKLMRAELVLQTYFADDPVFEAIRLRVSDAAWLMRCAVRHAGVRCQTAPLLQPAPADASLRYHTTPEFRAVPEIRRQVLKREAQGGEFTIDLHAAGFAAPFSNTALTLVLFNPADWI</sequence>
<keyword evidence="4" id="KW-0614">Plasmid</keyword>
<organism evidence="4 5">
    <name type="scientific">Azospirillum humicireducens</name>
    <dbReference type="NCBI Taxonomy" id="1226968"/>
    <lineage>
        <taxon>Bacteria</taxon>
        <taxon>Pseudomonadati</taxon>
        <taxon>Pseudomonadota</taxon>
        <taxon>Alphaproteobacteria</taxon>
        <taxon>Rhodospirillales</taxon>
        <taxon>Azospirillaceae</taxon>
        <taxon>Azospirillum</taxon>
    </lineage>
</organism>
<feature type="compositionally biased region" description="Polar residues" evidence="2">
    <location>
        <begin position="171"/>
        <end position="182"/>
    </location>
</feature>
<evidence type="ECO:0000256" key="3">
    <source>
        <dbReference type="SAM" id="SignalP"/>
    </source>
</evidence>
<gene>
    <name evidence="4" type="ORF">A6A40_29750</name>
</gene>
<protein>
    <submittedName>
        <fullName evidence="4">Uncharacterized protein</fullName>
    </submittedName>
</protein>
<keyword evidence="5" id="KW-1185">Reference proteome</keyword>
<keyword evidence="3" id="KW-0732">Signal</keyword>
<proteinExistence type="predicted"/>
<evidence type="ECO:0000256" key="2">
    <source>
        <dbReference type="SAM" id="MobiDB-lite"/>
    </source>
</evidence>
<keyword evidence="1" id="KW-0175">Coiled coil</keyword>
<feature type="region of interest" description="Disordered" evidence="2">
    <location>
        <begin position="171"/>
        <end position="198"/>
    </location>
</feature>
<feature type="region of interest" description="Disordered" evidence="2">
    <location>
        <begin position="328"/>
        <end position="354"/>
    </location>
</feature>